<reference evidence="6" key="1">
    <citation type="submission" date="2020-01" db="EMBL/GenBank/DDBJ databases">
        <title>Draft genome sequence of the Termite Coptotermes fromosanus.</title>
        <authorList>
            <person name="Itakura S."/>
            <person name="Yosikawa Y."/>
            <person name="Umezawa K."/>
        </authorList>
    </citation>
    <scope>NUCLEOTIDE SEQUENCE [LARGE SCALE GENOMIC DNA]</scope>
</reference>
<organism evidence="5 6">
    <name type="scientific">Coptotermes formosanus</name>
    <name type="common">Formosan subterranean termite</name>
    <dbReference type="NCBI Taxonomy" id="36987"/>
    <lineage>
        <taxon>Eukaryota</taxon>
        <taxon>Metazoa</taxon>
        <taxon>Ecdysozoa</taxon>
        <taxon>Arthropoda</taxon>
        <taxon>Hexapoda</taxon>
        <taxon>Insecta</taxon>
        <taxon>Pterygota</taxon>
        <taxon>Neoptera</taxon>
        <taxon>Polyneoptera</taxon>
        <taxon>Dictyoptera</taxon>
        <taxon>Blattodea</taxon>
        <taxon>Blattoidea</taxon>
        <taxon>Termitoidae</taxon>
        <taxon>Rhinotermitidae</taxon>
        <taxon>Coptotermes</taxon>
    </lineage>
</organism>
<name>A0A6L2PMZ3_COPFO</name>
<dbReference type="AlphaFoldDB" id="A0A6L2PMZ3"/>
<comment type="caution">
    <text evidence="5">The sequence shown here is derived from an EMBL/GenBank/DDBJ whole genome shotgun (WGS) entry which is preliminary data.</text>
</comment>
<evidence type="ECO:0000259" key="4">
    <source>
        <dbReference type="Pfam" id="PF23073"/>
    </source>
</evidence>
<dbReference type="OrthoDB" id="6380161at2759"/>
<gene>
    <name evidence="5" type="ORF">Cfor_02655</name>
</gene>
<dbReference type="InterPro" id="IPR055473">
    <property type="entry name" value="DUF7045"/>
</dbReference>
<dbReference type="InParanoid" id="A0A6L2PMZ3"/>
<protein>
    <submittedName>
        <fullName evidence="5">Uncharacterized protein</fullName>
    </submittedName>
</protein>
<dbReference type="PANTHER" id="PTHR22255:SF4">
    <property type="entry name" value="CATION-INDEPENDENT MANNOSE-6-PHOSPHATE RECEPTOR"/>
    <property type="match status" value="1"/>
</dbReference>
<accession>A0A6L2PMZ3</accession>
<dbReference type="InterPro" id="IPR055471">
    <property type="entry name" value="DUF7043"/>
</dbReference>
<evidence type="ECO:0000256" key="1">
    <source>
        <dbReference type="SAM" id="MobiDB-lite"/>
    </source>
</evidence>
<dbReference type="InterPro" id="IPR055470">
    <property type="entry name" value="DUF7042"/>
</dbReference>
<dbReference type="Pfam" id="PF23073">
    <property type="entry name" value="DUF7045"/>
    <property type="match status" value="1"/>
</dbReference>
<evidence type="ECO:0000259" key="2">
    <source>
        <dbReference type="Pfam" id="PF23069"/>
    </source>
</evidence>
<dbReference type="PANTHER" id="PTHR22255">
    <property type="entry name" value="LP06548P"/>
    <property type="match status" value="1"/>
</dbReference>
<feature type="region of interest" description="Disordered" evidence="1">
    <location>
        <begin position="466"/>
        <end position="504"/>
    </location>
</feature>
<dbReference type="Pfam" id="PF23070">
    <property type="entry name" value="DUF7043"/>
    <property type="match status" value="1"/>
</dbReference>
<evidence type="ECO:0000313" key="6">
    <source>
        <dbReference type="Proteomes" id="UP000502823"/>
    </source>
</evidence>
<dbReference type="Proteomes" id="UP000502823">
    <property type="component" value="Unassembled WGS sequence"/>
</dbReference>
<dbReference type="EMBL" id="BLKM01000334">
    <property type="protein sequence ID" value="GFG31845.1"/>
    <property type="molecule type" value="Genomic_DNA"/>
</dbReference>
<feature type="domain" description="DUF7043" evidence="3">
    <location>
        <begin position="232"/>
        <end position="335"/>
    </location>
</feature>
<feature type="domain" description="DUF7042" evidence="2">
    <location>
        <begin position="90"/>
        <end position="214"/>
    </location>
</feature>
<evidence type="ECO:0000259" key="3">
    <source>
        <dbReference type="Pfam" id="PF23070"/>
    </source>
</evidence>
<feature type="domain" description="DUF7045" evidence="4">
    <location>
        <begin position="347"/>
        <end position="447"/>
    </location>
</feature>
<sequence>MPSTLVRRATPSCDRTNPHGECRQNCNSIRQNDTKDGSDLLCMVRAHVVRPVVHGPCACRQTCCTWSVRMSSDLLYMVQTKDLGGEEVKRVYCPFNGRFNFIYNVNDGSESTTECPDPVSELDNCPSGSALNLRFRRCSFENRDVTFQCLGQWAGPGDQQYLALRDTRPGMDRFPPYRCALYREESGTGNVFMAFSSDSTCSSNLRSATAGYETFSLSVMPAARWPSQVDGSNCRFPQWAHGYWQHMYIEGNTLTYKDHSTFKTFTIRCLGPDVGVGERFPVFARTQCGEEMYTCVWLKRRGVNVLEFQLGLQSSTYYNTTLCSDRNFKPKIWITQGRLERLQESPCPLAGEYTGIIPDATNLCARLSSDCKSPEIMYYMVSDCSQSEIYEEREYRCLGQWEEDGLMYTYTQRRDVGTYECFVGFIISNNEIHIKEAGDHCQRNIDPMHYGMKLTRKGTCFGNQPNAGTNAGTGAFPQPRPTTPWMTSRHPPEPTKPWKPITGK</sequence>
<proteinExistence type="predicted"/>
<evidence type="ECO:0000313" key="5">
    <source>
        <dbReference type="EMBL" id="GFG31845.1"/>
    </source>
</evidence>
<keyword evidence="6" id="KW-1185">Reference proteome</keyword>
<dbReference type="Pfam" id="PF23069">
    <property type="entry name" value="DUF7042"/>
    <property type="match status" value="1"/>
</dbReference>